<dbReference type="InterPro" id="IPR036390">
    <property type="entry name" value="WH_DNA-bd_sf"/>
</dbReference>
<sequence>MSSNSFNLEDSLTYKLHSLAKLIDKHADYADIRHARISFAEGRVLAVIGFNNRLSVLQVAKKANLDKSQGSRAVVSLVGKGLIEKRQQKQDARAFDLSLTEKGRLVYEEVVALITHRNEIAMRTLSAEEQQNLINLMNKIQHNLENN</sequence>
<dbReference type="PROSITE" id="PS50995">
    <property type="entry name" value="HTH_MARR_2"/>
    <property type="match status" value="1"/>
</dbReference>
<dbReference type="EMBL" id="BMYS01000001">
    <property type="protein sequence ID" value="GGW76811.1"/>
    <property type="molecule type" value="Genomic_DNA"/>
</dbReference>
<dbReference type="PANTHER" id="PTHR42756">
    <property type="entry name" value="TRANSCRIPTIONAL REGULATOR, MARR"/>
    <property type="match status" value="1"/>
</dbReference>
<dbReference type="GO" id="GO:0003700">
    <property type="term" value="F:DNA-binding transcription factor activity"/>
    <property type="evidence" value="ECO:0007669"/>
    <property type="project" value="InterPro"/>
</dbReference>
<dbReference type="AlphaFoldDB" id="A0A918JEJ9"/>
<keyword evidence="6" id="KW-1185">Reference proteome</keyword>
<dbReference type="SUPFAM" id="SSF46785">
    <property type="entry name" value="Winged helix' DNA-binding domain"/>
    <property type="match status" value="1"/>
</dbReference>
<reference evidence="5" key="1">
    <citation type="journal article" date="2014" name="Int. J. Syst. Evol. Microbiol.">
        <title>Complete genome sequence of Corynebacterium casei LMG S-19264T (=DSM 44701T), isolated from a smear-ripened cheese.</title>
        <authorList>
            <consortium name="US DOE Joint Genome Institute (JGI-PGF)"/>
            <person name="Walter F."/>
            <person name="Albersmeier A."/>
            <person name="Kalinowski J."/>
            <person name="Ruckert C."/>
        </authorList>
    </citation>
    <scope>NUCLEOTIDE SEQUENCE</scope>
    <source>
        <strain evidence="5">KCTC 23732</strain>
    </source>
</reference>
<feature type="domain" description="HTH marR-type" evidence="4">
    <location>
        <begin position="9"/>
        <end position="142"/>
    </location>
</feature>
<dbReference type="PRINTS" id="PR00598">
    <property type="entry name" value="HTHMARR"/>
</dbReference>
<keyword evidence="1" id="KW-0805">Transcription regulation</keyword>
<evidence type="ECO:0000313" key="5">
    <source>
        <dbReference type="EMBL" id="GGW76811.1"/>
    </source>
</evidence>
<evidence type="ECO:0000256" key="3">
    <source>
        <dbReference type="ARBA" id="ARBA00023163"/>
    </source>
</evidence>
<dbReference type="GO" id="GO:0003677">
    <property type="term" value="F:DNA binding"/>
    <property type="evidence" value="ECO:0007669"/>
    <property type="project" value="UniProtKB-KW"/>
</dbReference>
<dbReference type="SMART" id="SM00347">
    <property type="entry name" value="HTH_MARR"/>
    <property type="match status" value="1"/>
</dbReference>
<accession>A0A918JEJ9</accession>
<reference evidence="5" key="2">
    <citation type="submission" date="2020-09" db="EMBL/GenBank/DDBJ databases">
        <authorList>
            <person name="Sun Q."/>
            <person name="Kim S."/>
        </authorList>
    </citation>
    <scope>NUCLEOTIDE SEQUENCE</scope>
    <source>
        <strain evidence="5">KCTC 23732</strain>
    </source>
</reference>
<keyword evidence="2" id="KW-0238">DNA-binding</keyword>
<dbReference type="Gene3D" id="1.10.10.10">
    <property type="entry name" value="Winged helix-like DNA-binding domain superfamily/Winged helix DNA-binding domain"/>
    <property type="match status" value="1"/>
</dbReference>
<gene>
    <name evidence="5" type="ORF">GCM10011450_03360</name>
</gene>
<keyword evidence="3" id="KW-0804">Transcription</keyword>
<comment type="caution">
    <text evidence="5">The sequence shown here is derived from an EMBL/GenBank/DDBJ whole genome shotgun (WGS) entry which is preliminary data.</text>
</comment>
<organism evidence="5 6">
    <name type="scientific">Advenella faeciporci</name>
    <dbReference type="NCBI Taxonomy" id="797535"/>
    <lineage>
        <taxon>Bacteria</taxon>
        <taxon>Pseudomonadati</taxon>
        <taxon>Pseudomonadota</taxon>
        <taxon>Betaproteobacteria</taxon>
        <taxon>Burkholderiales</taxon>
        <taxon>Alcaligenaceae</taxon>
    </lineage>
</organism>
<dbReference type="InterPro" id="IPR000835">
    <property type="entry name" value="HTH_MarR-typ"/>
</dbReference>
<evidence type="ECO:0000256" key="1">
    <source>
        <dbReference type="ARBA" id="ARBA00023015"/>
    </source>
</evidence>
<dbReference type="RefSeq" id="WP_189383695.1">
    <property type="nucleotide sequence ID" value="NZ_BAABFY010000002.1"/>
</dbReference>
<name>A0A918JEJ9_9BURK</name>
<dbReference type="InterPro" id="IPR036388">
    <property type="entry name" value="WH-like_DNA-bd_sf"/>
</dbReference>
<evidence type="ECO:0000313" key="6">
    <source>
        <dbReference type="Proteomes" id="UP000608345"/>
    </source>
</evidence>
<evidence type="ECO:0000259" key="4">
    <source>
        <dbReference type="PROSITE" id="PS50995"/>
    </source>
</evidence>
<evidence type="ECO:0000256" key="2">
    <source>
        <dbReference type="ARBA" id="ARBA00023125"/>
    </source>
</evidence>
<dbReference type="PANTHER" id="PTHR42756:SF1">
    <property type="entry name" value="TRANSCRIPTIONAL REPRESSOR OF EMRAB OPERON"/>
    <property type="match status" value="1"/>
</dbReference>
<protein>
    <submittedName>
        <fullName evidence="5">MarR family transcriptional regulator</fullName>
    </submittedName>
</protein>
<dbReference type="Proteomes" id="UP000608345">
    <property type="component" value="Unassembled WGS sequence"/>
</dbReference>
<proteinExistence type="predicted"/>
<dbReference type="Pfam" id="PF12802">
    <property type="entry name" value="MarR_2"/>
    <property type="match status" value="1"/>
</dbReference>